<gene>
    <name evidence="1" type="ORF">An12g02910</name>
</gene>
<dbReference type="AlphaFoldDB" id="A0AAJ8BSX6"/>
<evidence type="ECO:0000313" key="1">
    <source>
        <dbReference type="RefSeq" id="XP_059601831.1"/>
    </source>
</evidence>
<protein>
    <submittedName>
        <fullName evidence="1">Uncharacterized protein</fullName>
    </submittedName>
</protein>
<name>A0AAJ8BSX6_ASPNG</name>
<dbReference type="GeneID" id="84592509"/>
<dbReference type="RefSeq" id="XP_059601831.1">
    <property type="nucleotide sequence ID" value="XM_059750767.1"/>
</dbReference>
<reference evidence="1" key="2">
    <citation type="submission" date="2025-08" db="UniProtKB">
        <authorList>
            <consortium name="RefSeq"/>
        </authorList>
    </citation>
    <scope>IDENTIFICATION</scope>
</reference>
<sequence length="149" mass="16586">MMLQLILKPLPIHPACPLSIPAQNWFPLPVSIPLHHLATTFWAVFQRLMTVCAVVVTSIAITGRRPTLGHGIGAFDDDYDNNRANVLPLSTTIYESRRSFVKCRPSNSAFGRSMEHDSRGQQHTDEPTAAGDCFNLVYFAEKQPHTAVE</sequence>
<dbReference type="KEGG" id="ang:An12g02910"/>
<organism evidence="1">
    <name type="scientific">Aspergillus niger</name>
    <dbReference type="NCBI Taxonomy" id="5061"/>
    <lineage>
        <taxon>Eukaryota</taxon>
        <taxon>Fungi</taxon>
        <taxon>Dikarya</taxon>
        <taxon>Ascomycota</taxon>
        <taxon>Pezizomycotina</taxon>
        <taxon>Eurotiomycetes</taxon>
        <taxon>Eurotiomycetidae</taxon>
        <taxon>Eurotiales</taxon>
        <taxon>Aspergillaceae</taxon>
        <taxon>Aspergillus</taxon>
        <taxon>Aspergillus subgen. Circumdati</taxon>
    </lineage>
</organism>
<proteinExistence type="predicted"/>
<dbReference type="VEuPathDB" id="FungiDB:An12g02910"/>
<accession>A0AAJ8BSX6</accession>
<reference evidence="1" key="1">
    <citation type="submission" date="2025-02" db="EMBL/GenBank/DDBJ databases">
        <authorList>
            <consortium name="NCBI Genome Project"/>
        </authorList>
    </citation>
    <scope>NUCLEOTIDE SEQUENCE</scope>
</reference>